<dbReference type="GO" id="GO:0016272">
    <property type="term" value="C:prefoldin complex"/>
    <property type="evidence" value="ECO:0007669"/>
    <property type="project" value="UniProtKB-UniRule"/>
</dbReference>
<evidence type="ECO:0000313" key="9">
    <source>
        <dbReference type="EMBL" id="SVE82280.1"/>
    </source>
</evidence>
<evidence type="ECO:0000256" key="2">
    <source>
        <dbReference type="ARBA" id="ARBA00023186"/>
    </source>
</evidence>
<dbReference type="EMBL" id="LR013220">
    <property type="protein sequence ID" value="SVE82839.1"/>
    <property type="molecule type" value="mRNA"/>
</dbReference>
<keyword evidence="12" id="KW-1185">Reference proteome</keyword>
<dbReference type="InterPro" id="IPR004127">
    <property type="entry name" value="Prefoldin_subunit_alpha"/>
</dbReference>
<name>A0A164X734_9CRUS</name>
<dbReference type="EMBL" id="LRGB01001005">
    <property type="protein sequence ID" value="KZS13933.1"/>
    <property type="molecule type" value="Genomic_DNA"/>
</dbReference>
<evidence type="ECO:0000313" key="4">
    <source>
        <dbReference type="EMBL" id="KZS13933.1"/>
    </source>
</evidence>
<dbReference type="Proteomes" id="UP000076858">
    <property type="component" value="Unassembled WGS sequence"/>
</dbReference>
<comment type="function">
    <text evidence="3">Binds specifically to cytosolic chaperonin (c-CPN) and transfers target proteins to it. Binds to nascent polypeptide chain and promotes folding in an environment in which there are many competing pathways for nonnative proteins.</text>
</comment>
<dbReference type="AlphaFoldDB" id="A0A164X734"/>
<comment type="similarity">
    <text evidence="1 3">Belongs to the prefoldin subunit alpha family.</text>
</comment>
<dbReference type="FunFam" id="1.10.287.370:FF:000001">
    <property type="entry name" value="Prefoldin subunit 3"/>
    <property type="match status" value="1"/>
</dbReference>
<dbReference type="GO" id="GO:0015631">
    <property type="term" value="F:tubulin binding"/>
    <property type="evidence" value="ECO:0007669"/>
    <property type="project" value="TreeGrafter"/>
</dbReference>
<evidence type="ECO:0000313" key="6">
    <source>
        <dbReference type="EMBL" id="SVE80499.1"/>
    </source>
</evidence>
<dbReference type="GO" id="GO:0006457">
    <property type="term" value="P:protein folding"/>
    <property type="evidence" value="ECO:0007669"/>
    <property type="project" value="UniProtKB-UniRule"/>
</dbReference>
<dbReference type="EMBL" id="LR012081">
    <property type="protein sequence ID" value="SVE81700.1"/>
    <property type="molecule type" value="mRNA"/>
</dbReference>
<accession>A0A164X734</accession>
<organism evidence="4 12">
    <name type="scientific">Daphnia magna</name>
    <dbReference type="NCBI Taxonomy" id="35525"/>
    <lineage>
        <taxon>Eukaryota</taxon>
        <taxon>Metazoa</taxon>
        <taxon>Ecdysozoa</taxon>
        <taxon>Arthropoda</taxon>
        <taxon>Crustacea</taxon>
        <taxon>Branchiopoda</taxon>
        <taxon>Diplostraca</taxon>
        <taxon>Cladocera</taxon>
        <taxon>Anomopoda</taxon>
        <taxon>Daphniidae</taxon>
        <taxon>Daphnia</taxon>
    </lineage>
</organism>
<keyword evidence="2 3" id="KW-0143">Chaperone</keyword>
<evidence type="ECO:0000313" key="12">
    <source>
        <dbReference type="Proteomes" id="UP000076858"/>
    </source>
</evidence>
<dbReference type="Pfam" id="PF02996">
    <property type="entry name" value="Prefoldin"/>
    <property type="match status" value="1"/>
</dbReference>
<dbReference type="OrthoDB" id="6375174at2759"/>
<dbReference type="EMBL" id="LR010250">
    <property type="protein sequence ID" value="SVE79869.1"/>
    <property type="molecule type" value="mRNA"/>
</dbReference>
<protein>
    <recommendedName>
        <fullName evidence="3">Prefoldin subunit 3</fullName>
    </recommendedName>
</protein>
<dbReference type="PIRSF" id="PIRSF016396">
    <property type="entry name" value="Prefoldin_subunit_3"/>
    <property type="match status" value="1"/>
</dbReference>
<dbReference type="GO" id="GO:0007017">
    <property type="term" value="P:microtubule-based process"/>
    <property type="evidence" value="ECO:0007669"/>
    <property type="project" value="TreeGrafter"/>
</dbReference>
<dbReference type="EMBL" id="LR013805">
    <property type="protein sequence ID" value="SVE83424.1"/>
    <property type="molecule type" value="mRNA"/>
</dbReference>
<evidence type="ECO:0000313" key="8">
    <source>
        <dbReference type="EMBL" id="SVE81700.1"/>
    </source>
</evidence>
<dbReference type="InterPro" id="IPR016655">
    <property type="entry name" value="PFD3"/>
</dbReference>
<dbReference type="EMBL" id="LR012661">
    <property type="protein sequence ID" value="SVE82280.1"/>
    <property type="molecule type" value="mRNA"/>
</dbReference>
<evidence type="ECO:0000313" key="10">
    <source>
        <dbReference type="EMBL" id="SVE82839.1"/>
    </source>
</evidence>
<evidence type="ECO:0000256" key="3">
    <source>
        <dbReference type="PIRNR" id="PIRNR016396"/>
    </source>
</evidence>
<dbReference type="PANTHER" id="PTHR12409">
    <property type="entry name" value="PREFOLDIN SUBUNIT 3"/>
    <property type="match status" value="1"/>
</dbReference>
<evidence type="ECO:0000313" key="11">
    <source>
        <dbReference type="EMBL" id="SVE83424.1"/>
    </source>
</evidence>
<dbReference type="GO" id="GO:0007021">
    <property type="term" value="P:tubulin complex assembly"/>
    <property type="evidence" value="ECO:0007669"/>
    <property type="project" value="TreeGrafter"/>
</dbReference>
<dbReference type="EMBL" id="LR010880">
    <property type="protein sequence ID" value="SVE80499.1"/>
    <property type="molecule type" value="mRNA"/>
</dbReference>
<dbReference type="STRING" id="35525.A0A164X734"/>
<dbReference type="InterPro" id="IPR009053">
    <property type="entry name" value="Prefoldin"/>
</dbReference>
<gene>
    <name evidence="5" type="primary">EOG090X0IRH</name>
    <name evidence="4" type="ORF">APZ42_020547</name>
</gene>
<evidence type="ECO:0000313" key="5">
    <source>
        <dbReference type="EMBL" id="SVE79869.1"/>
    </source>
</evidence>
<proteinExistence type="evidence at transcript level"/>
<reference evidence="4 12" key="1">
    <citation type="submission" date="2016-03" db="EMBL/GenBank/DDBJ databases">
        <title>EvidentialGene: Evidence-directed Construction of Genes on Genomes.</title>
        <authorList>
            <person name="Gilbert D.G."/>
            <person name="Choi J.-H."/>
            <person name="Mockaitis K."/>
            <person name="Colbourne J."/>
            <person name="Pfrender M."/>
        </authorList>
    </citation>
    <scope>NUCLEOTIDE SEQUENCE [LARGE SCALE GENOMIC DNA]</scope>
    <source>
        <strain evidence="4 12">Xinb3</strain>
        <tissue evidence="4">Complete organism</tissue>
    </source>
</reference>
<dbReference type="SUPFAM" id="SSF46579">
    <property type="entry name" value="Prefoldin"/>
    <property type="match status" value="1"/>
</dbReference>
<reference evidence="5" key="2">
    <citation type="submission" date="2018-08" db="EMBL/GenBank/DDBJ databases">
        <authorList>
            <person name="Cornetti L."/>
        </authorList>
    </citation>
    <scope>NUCLEOTIDE SEQUENCE</scope>
    <source>
        <strain evidence="5">CA-CH-1</strain>
        <strain evidence="6">CH-H-1</strain>
        <strain evidence="11">FI-XINB3</strain>
        <strain evidence="7">FR-SA-1</strain>
        <strain evidence="8">GB-EK1-32</strain>
        <strain evidence="9">MN-DM1-1</strain>
        <strain evidence="10">RU-SAM-5</strain>
    </source>
</reference>
<sequence length="191" mass="22016">MASTAACESIEDSLKLSGKKSFAGIPEATFVEDVDAYMKDREGVESILRQLDEQHGKYKFMELNLLARKKKLKSQIPDIQKSLDMIQVLEAKKKTNEQIETHFLLSDLLYSRAIIEPTDKVCLWLGANVMLEYTLEDAKALLEKNHETARKNLSQVHHDLDFLRDQMTTTEVNMARLYNWDVKRRQALNAK</sequence>
<dbReference type="CDD" id="cd23156">
    <property type="entry name" value="Prefoldin_3"/>
    <property type="match status" value="1"/>
</dbReference>
<evidence type="ECO:0000313" key="7">
    <source>
        <dbReference type="EMBL" id="SVE81071.1"/>
    </source>
</evidence>
<dbReference type="EMBL" id="LR011452">
    <property type="protein sequence ID" value="SVE81071.1"/>
    <property type="molecule type" value="mRNA"/>
</dbReference>
<dbReference type="Gene3D" id="1.10.287.370">
    <property type="match status" value="1"/>
</dbReference>
<comment type="subunit">
    <text evidence="3">Heterohexamer of two PFD-alpha type and four PFD-beta type subunits.</text>
</comment>
<dbReference type="PANTHER" id="PTHR12409:SF0">
    <property type="entry name" value="PREFOLDIN SUBUNIT 3"/>
    <property type="match status" value="1"/>
</dbReference>
<dbReference type="GO" id="GO:0005737">
    <property type="term" value="C:cytoplasm"/>
    <property type="evidence" value="ECO:0007669"/>
    <property type="project" value="UniProtKB-ARBA"/>
</dbReference>
<evidence type="ECO:0000256" key="1">
    <source>
        <dbReference type="ARBA" id="ARBA00010048"/>
    </source>
</evidence>